<dbReference type="InterPro" id="IPR004572">
    <property type="entry name" value="Protoporphyrinogen_oxidase"/>
</dbReference>
<evidence type="ECO:0000256" key="10">
    <source>
        <dbReference type="ARBA" id="ARBA00047554"/>
    </source>
</evidence>
<dbReference type="PANTHER" id="PTHR42923">
    <property type="entry name" value="PROTOPORPHYRINOGEN OXIDASE"/>
    <property type="match status" value="1"/>
</dbReference>
<dbReference type="InterPro" id="IPR036188">
    <property type="entry name" value="FAD/NAD-bd_sf"/>
</dbReference>
<dbReference type="InterPro" id="IPR050464">
    <property type="entry name" value="Zeta_carotene_desat/Oxidored"/>
</dbReference>
<keyword evidence="6 11" id="KW-0274">FAD</keyword>
<dbReference type="Pfam" id="PF01593">
    <property type="entry name" value="Amino_oxidase"/>
    <property type="match status" value="1"/>
</dbReference>
<comment type="cofactor">
    <cofactor evidence="11">
        <name>FAD</name>
        <dbReference type="ChEBI" id="CHEBI:57692"/>
    </cofactor>
    <text evidence="11">Binds 1 FAD per subunit.</text>
</comment>
<dbReference type="AlphaFoldDB" id="A0A9N9S6V8"/>
<comment type="pathway">
    <text evidence="2 11">Porphyrin-containing compound metabolism; protoporphyrin-IX biosynthesis; protoporphyrin-IX from protoporphyrinogen-IX: step 1/1.</text>
</comment>
<organism evidence="13 14">
    <name type="scientific">Chironomus riparius</name>
    <dbReference type="NCBI Taxonomy" id="315576"/>
    <lineage>
        <taxon>Eukaryota</taxon>
        <taxon>Metazoa</taxon>
        <taxon>Ecdysozoa</taxon>
        <taxon>Arthropoda</taxon>
        <taxon>Hexapoda</taxon>
        <taxon>Insecta</taxon>
        <taxon>Pterygota</taxon>
        <taxon>Neoptera</taxon>
        <taxon>Endopterygota</taxon>
        <taxon>Diptera</taxon>
        <taxon>Nematocera</taxon>
        <taxon>Chironomoidea</taxon>
        <taxon>Chironomidae</taxon>
        <taxon>Chironominae</taxon>
        <taxon>Chironomus</taxon>
    </lineage>
</organism>
<keyword evidence="9 11" id="KW-0627">Porphyrin biosynthesis</keyword>
<dbReference type="OrthoDB" id="419752at2759"/>
<dbReference type="GO" id="GO:0006782">
    <property type="term" value="P:protoporphyrinogen IX biosynthetic process"/>
    <property type="evidence" value="ECO:0007669"/>
    <property type="project" value="UniProtKB-UniRule"/>
</dbReference>
<dbReference type="FunFam" id="3.50.50.60:FF:000193">
    <property type="entry name" value="Protoporphyrinogen oxidase"/>
    <property type="match status" value="1"/>
</dbReference>
<evidence type="ECO:0000256" key="11">
    <source>
        <dbReference type="RuleBase" id="RU367069"/>
    </source>
</evidence>
<dbReference type="GO" id="GO:0005743">
    <property type="term" value="C:mitochondrial inner membrane"/>
    <property type="evidence" value="ECO:0007669"/>
    <property type="project" value="UniProtKB-SubCell"/>
</dbReference>
<evidence type="ECO:0000256" key="7">
    <source>
        <dbReference type="ARBA" id="ARBA00023002"/>
    </source>
</evidence>
<evidence type="ECO:0000256" key="9">
    <source>
        <dbReference type="ARBA" id="ARBA00023244"/>
    </source>
</evidence>
<dbReference type="InterPro" id="IPR002937">
    <property type="entry name" value="Amino_oxidase"/>
</dbReference>
<keyword evidence="8 11" id="KW-0350">Heme biosynthesis</keyword>
<dbReference type="PANTHER" id="PTHR42923:SF3">
    <property type="entry name" value="PROTOPORPHYRINOGEN OXIDASE"/>
    <property type="match status" value="1"/>
</dbReference>
<comment type="subcellular location">
    <subcellularLocation>
        <location evidence="11">Mitochondrion inner membrane</location>
    </subcellularLocation>
</comment>
<evidence type="ECO:0000256" key="1">
    <source>
        <dbReference type="ARBA" id="ARBA00002600"/>
    </source>
</evidence>
<dbReference type="GO" id="GO:0004729">
    <property type="term" value="F:oxygen-dependent protoporphyrinogen oxidase activity"/>
    <property type="evidence" value="ECO:0007669"/>
    <property type="project" value="UniProtKB-UniRule"/>
</dbReference>
<evidence type="ECO:0000256" key="6">
    <source>
        <dbReference type="ARBA" id="ARBA00022827"/>
    </source>
</evidence>
<evidence type="ECO:0000256" key="2">
    <source>
        <dbReference type="ARBA" id="ARBA00005073"/>
    </source>
</evidence>
<name>A0A9N9S6V8_9DIPT</name>
<keyword evidence="5 11" id="KW-0285">Flavoprotein</keyword>
<evidence type="ECO:0000256" key="3">
    <source>
        <dbReference type="ARBA" id="ARBA00010551"/>
    </source>
</evidence>
<keyword evidence="7 11" id="KW-0560">Oxidoreductase</keyword>
<dbReference type="EC" id="1.3.3.4" evidence="4 11"/>
<gene>
    <name evidence="13" type="ORF">CHIRRI_LOCUS14836</name>
</gene>
<comment type="similarity">
    <text evidence="3 11">Belongs to the protoporphyrinogen/coproporphyrinogen oxidase family. Protoporphyrinogen oxidase subfamily.</text>
</comment>
<evidence type="ECO:0000313" key="14">
    <source>
        <dbReference type="Proteomes" id="UP001153620"/>
    </source>
</evidence>
<sequence>MTVSVLGGGIAGLSTLYYLSLRQNIPRVKLFEASSRFGGWVKSSIDKNTGVVFETGPRSLRPVGAVGLTTLELIEKLGIDDKVVPVHRSHVAAKNRMVYAKNKVCMMPNGPGGLIKTIPPFSKPLFFAGLKDIFTGKSKVPLEDESIYDFIARRFGKEIADYAISPVICGICAGDAKEISVKFLFKEIFEKEQKYGGVIKGAIKGRKDKKPEVPIEKTSFMNQAKNEGWSLYRMQDGIEIIPKRIVEKLTDNENFEMNLNSACEQISFKNDEAHISINGTNQPAQHVVSTLPAFTLAKLIDQQHPILANELHAIPYVDVAVINLLYKKENLLKDKGFGVLIAPSENMPILGIIFDSCIVDCNDSTVLTVMSGGRWFDKHYGKDSSDEKLLSAALDGISKILGINEKPDIFEVHLNRQCIPQYVVGHHQRVERIRKYVSDNKLPLSLGGAAFDGVGVNDVIMSSKNIANGLKF</sequence>
<dbReference type="Gene3D" id="3.50.50.60">
    <property type="entry name" value="FAD/NAD(P)-binding domain"/>
    <property type="match status" value="1"/>
</dbReference>
<feature type="domain" description="Amine oxidase" evidence="12">
    <location>
        <begin position="10"/>
        <end position="468"/>
    </location>
</feature>
<comment type="catalytic activity">
    <reaction evidence="10 11">
        <text>protoporphyrinogen IX + 3 O2 = protoporphyrin IX + 3 H2O2</text>
        <dbReference type="Rhea" id="RHEA:25576"/>
        <dbReference type="ChEBI" id="CHEBI:15379"/>
        <dbReference type="ChEBI" id="CHEBI:16240"/>
        <dbReference type="ChEBI" id="CHEBI:57306"/>
        <dbReference type="ChEBI" id="CHEBI:57307"/>
        <dbReference type="EC" id="1.3.3.4"/>
    </reaction>
</comment>
<evidence type="ECO:0000256" key="5">
    <source>
        <dbReference type="ARBA" id="ARBA00022630"/>
    </source>
</evidence>
<accession>A0A9N9S6V8</accession>
<dbReference type="SUPFAM" id="SSF51905">
    <property type="entry name" value="FAD/NAD(P)-binding domain"/>
    <property type="match status" value="1"/>
</dbReference>
<proteinExistence type="inferred from homology"/>
<reference evidence="13" key="1">
    <citation type="submission" date="2022-01" db="EMBL/GenBank/DDBJ databases">
        <authorList>
            <person name="King R."/>
        </authorList>
    </citation>
    <scope>NUCLEOTIDE SEQUENCE</scope>
</reference>
<evidence type="ECO:0000313" key="13">
    <source>
        <dbReference type="EMBL" id="CAG9812030.1"/>
    </source>
</evidence>
<dbReference type="EMBL" id="OU895880">
    <property type="protein sequence ID" value="CAG9812030.1"/>
    <property type="molecule type" value="Genomic_DNA"/>
</dbReference>
<evidence type="ECO:0000256" key="8">
    <source>
        <dbReference type="ARBA" id="ARBA00023133"/>
    </source>
</evidence>
<keyword evidence="14" id="KW-1185">Reference proteome</keyword>
<dbReference type="NCBIfam" id="TIGR00562">
    <property type="entry name" value="proto_IX_ox"/>
    <property type="match status" value="1"/>
</dbReference>
<protein>
    <recommendedName>
        <fullName evidence="4 11">Protoporphyrinogen oxidase</fullName>
        <ecNumber evidence="4 11">1.3.3.4</ecNumber>
    </recommendedName>
</protein>
<evidence type="ECO:0000256" key="4">
    <source>
        <dbReference type="ARBA" id="ARBA00012867"/>
    </source>
</evidence>
<dbReference type="SUPFAM" id="SSF54373">
    <property type="entry name" value="FAD-linked reductases, C-terminal domain"/>
    <property type="match status" value="1"/>
</dbReference>
<comment type="function">
    <text evidence="1 11">Catalyzes the 6-electron oxidation of protoporphyrinogen-IX to form protoporphyrin-IX.</text>
</comment>
<dbReference type="Proteomes" id="UP001153620">
    <property type="component" value="Chromosome 4"/>
</dbReference>
<reference evidence="13" key="2">
    <citation type="submission" date="2022-10" db="EMBL/GenBank/DDBJ databases">
        <authorList>
            <consortium name="ENA_rothamsted_submissions"/>
            <consortium name="culmorum"/>
            <person name="King R."/>
        </authorList>
    </citation>
    <scope>NUCLEOTIDE SEQUENCE</scope>
</reference>
<evidence type="ECO:0000259" key="12">
    <source>
        <dbReference type="Pfam" id="PF01593"/>
    </source>
</evidence>